<dbReference type="EMBL" id="CP147250">
    <property type="protein sequence ID" value="WYJ79342.1"/>
    <property type="molecule type" value="Genomic_DNA"/>
</dbReference>
<organism evidence="2 3">
    <name type="scientific">Candidatus Enterococcus mangumiae</name>
    <dbReference type="NCBI Taxonomy" id="2230878"/>
    <lineage>
        <taxon>Bacteria</taxon>
        <taxon>Bacillati</taxon>
        <taxon>Bacillota</taxon>
        <taxon>Bacilli</taxon>
        <taxon>Lactobacillales</taxon>
        <taxon>Enterococcaceae</taxon>
        <taxon>Enterococcus</taxon>
    </lineage>
</organism>
<evidence type="ECO:0008006" key="4">
    <source>
        <dbReference type="Google" id="ProtNLM"/>
    </source>
</evidence>
<reference evidence="2 3" key="1">
    <citation type="submission" date="2021-03" db="EMBL/GenBank/DDBJ databases">
        <authorList>
            <person name="Gilmore M.S."/>
            <person name="Schwartzman J."/>
            <person name="Van Tyne D."/>
            <person name="Martin M."/>
            <person name="Earl A.M."/>
            <person name="Manson A.L."/>
            <person name="Straub T."/>
            <person name="Salamzade R."/>
            <person name="Saavedra J."/>
            <person name="Lebreton F."/>
            <person name="Prichula J."/>
            <person name="Schaufler K."/>
            <person name="Gaca A."/>
            <person name="Sgardioli B."/>
            <person name="Wagenaar J."/>
            <person name="Strong T."/>
        </authorList>
    </citation>
    <scope>NUCLEOTIDE SEQUENCE [LARGE SCALE GENOMIC DNA]</scope>
    <source>
        <strain evidence="2 3">DIV1094</strain>
    </source>
</reference>
<evidence type="ECO:0000313" key="3">
    <source>
        <dbReference type="Proteomes" id="UP000664360"/>
    </source>
</evidence>
<feature type="region of interest" description="Disordered" evidence="1">
    <location>
        <begin position="359"/>
        <end position="379"/>
    </location>
</feature>
<dbReference type="Proteomes" id="UP000664360">
    <property type="component" value="Chromosome"/>
</dbReference>
<accession>A0ABZ2SUU2</accession>
<sequence length="379" mass="45376">MENEQKQVILFFGLTTTRNDYLNRIVNGEFHLKNVTVDKETTWVDYSFDLYLSHLRDVLRTKGAELTTPEKWEKFSYEWPDYIKSEYRDLPLWKDYYYHTQVTLKNRFAHLYKGTVAQPYFFVKAYSKNYIPDEFSVLKLPDSKELGRYIYSELAKDPNANLGEHRYGFAKKGKLYSPSLHMIRGSKIGVDIAKTNPNVTIYFLLDGLDMKRVLTKPRVKKPTSNVTNHELRYVYRNWSQLEGKIVFFKNGKEVSPPWESFEYKKMWQAYKPKRFQKHNWIRRKWMDFRNKKGVIQQGNANAKYNMKKEEQMCAFATLQQQIKQDKPIVGEDSREKNRPCKRTFFEKTVHRVEKIAYRRNEAVASKGTRQRERREPLRS</sequence>
<evidence type="ECO:0000313" key="2">
    <source>
        <dbReference type="EMBL" id="WYJ79342.1"/>
    </source>
</evidence>
<feature type="compositionally biased region" description="Basic and acidic residues" evidence="1">
    <location>
        <begin position="369"/>
        <end position="379"/>
    </location>
</feature>
<name>A0ABZ2SUU2_9ENTE</name>
<gene>
    <name evidence="2" type="ORF">DOK79_000854</name>
</gene>
<reference evidence="2 3" key="2">
    <citation type="submission" date="2024-03" db="EMBL/GenBank/DDBJ databases">
        <title>The Genome Sequence of Enterococcus sp. DIV1094.</title>
        <authorList>
            <consortium name="The Broad Institute Genomics Platform"/>
            <consortium name="The Broad Institute Microbial Omics Core"/>
            <consortium name="The Broad Institute Genomic Center for Infectious Diseases"/>
            <person name="Earl A."/>
            <person name="Manson A."/>
            <person name="Gilmore M."/>
            <person name="Schwartman J."/>
            <person name="Shea T."/>
            <person name="Abouelleil A."/>
            <person name="Cao P."/>
            <person name="Chapman S."/>
            <person name="Cusick C."/>
            <person name="Young S."/>
            <person name="Neafsey D."/>
            <person name="Nusbaum C."/>
            <person name="Birren B."/>
        </authorList>
    </citation>
    <scope>NUCLEOTIDE SEQUENCE [LARGE SCALE GENOMIC DNA]</scope>
    <source>
        <strain evidence="2 3">DIV1094</strain>
    </source>
</reference>
<keyword evidence="3" id="KW-1185">Reference proteome</keyword>
<evidence type="ECO:0000256" key="1">
    <source>
        <dbReference type="SAM" id="MobiDB-lite"/>
    </source>
</evidence>
<dbReference type="RefSeq" id="WP_206853885.1">
    <property type="nucleotide sequence ID" value="NZ_CP147250.1"/>
</dbReference>
<protein>
    <recommendedName>
        <fullName evidence="4">DUF3114 domain-containing protein</fullName>
    </recommendedName>
</protein>
<proteinExistence type="predicted"/>